<keyword evidence="3" id="KW-0547">Nucleotide-binding</keyword>
<accession>A0A917BE39</accession>
<dbReference type="SUPFAM" id="SSF53448">
    <property type="entry name" value="Nucleotide-diphospho-sugar transferases"/>
    <property type="match status" value="1"/>
</dbReference>
<gene>
    <name evidence="6" type="primary">cofC</name>
    <name evidence="6" type="ORF">GCM10011519_11110</name>
</gene>
<sequence>MEATTGPVSDPGIGYALLVPVKDPGLAKTRLAAEGRPALVRAFALDAMAAARESALVRRVHLVGDDEELTSAARLLGVTPLPDEGEGDLNRALHRAAAAVGEGGPVAAMLGDLPCLIPSDLDRALSAALGAGEAFVPDAEGTGTTLVACAGPFRSAFGPGSRAAHAALGLAEVGIQAPTLRRDVDTLADLDAARALGLGPRTRAALEA</sequence>
<evidence type="ECO:0000256" key="2">
    <source>
        <dbReference type="ARBA" id="ARBA00022695"/>
    </source>
</evidence>
<dbReference type="EMBL" id="BMKQ01000001">
    <property type="protein sequence ID" value="GGF39239.1"/>
    <property type="molecule type" value="Genomic_DNA"/>
</dbReference>
<evidence type="ECO:0000256" key="1">
    <source>
        <dbReference type="ARBA" id="ARBA00022679"/>
    </source>
</evidence>
<evidence type="ECO:0000256" key="3">
    <source>
        <dbReference type="ARBA" id="ARBA00022741"/>
    </source>
</evidence>
<dbReference type="PANTHER" id="PTHR40392">
    <property type="entry name" value="2-PHOSPHO-L-LACTATE GUANYLYLTRANSFERASE"/>
    <property type="match status" value="1"/>
</dbReference>
<dbReference type="Gene3D" id="3.90.550.10">
    <property type="entry name" value="Spore Coat Polysaccharide Biosynthesis Protein SpsA, Chain A"/>
    <property type="match status" value="1"/>
</dbReference>
<keyword evidence="1" id="KW-0808">Transferase</keyword>
<proteinExistence type="predicted"/>
<dbReference type="NCBIfam" id="TIGR03552">
    <property type="entry name" value="F420_cofC"/>
    <property type="match status" value="1"/>
</dbReference>
<dbReference type="InterPro" id="IPR025877">
    <property type="entry name" value="MobA-like_NTP_Trfase"/>
</dbReference>
<dbReference type="InterPro" id="IPR002835">
    <property type="entry name" value="CofC"/>
</dbReference>
<organism evidence="6 7">
    <name type="scientific">Marmoricola endophyticus</name>
    <dbReference type="NCBI Taxonomy" id="2040280"/>
    <lineage>
        <taxon>Bacteria</taxon>
        <taxon>Bacillati</taxon>
        <taxon>Actinomycetota</taxon>
        <taxon>Actinomycetes</taxon>
        <taxon>Propionibacteriales</taxon>
        <taxon>Nocardioidaceae</taxon>
        <taxon>Marmoricola</taxon>
    </lineage>
</organism>
<keyword evidence="2 6" id="KW-0548">Nucleotidyltransferase</keyword>
<evidence type="ECO:0000313" key="7">
    <source>
        <dbReference type="Proteomes" id="UP000649179"/>
    </source>
</evidence>
<comment type="caution">
    <text evidence="6">The sequence shown here is derived from an EMBL/GenBank/DDBJ whole genome shotgun (WGS) entry which is preliminary data.</text>
</comment>
<dbReference type="GO" id="GO:0043814">
    <property type="term" value="F:phospholactate guanylyltransferase activity"/>
    <property type="evidence" value="ECO:0007669"/>
    <property type="project" value="InterPro"/>
</dbReference>
<keyword evidence="7" id="KW-1185">Reference proteome</keyword>
<dbReference type="Proteomes" id="UP000649179">
    <property type="component" value="Unassembled WGS sequence"/>
</dbReference>
<protein>
    <submittedName>
        <fullName evidence="6">2-phospho-L-lactate guanylyltransferase</fullName>
    </submittedName>
</protein>
<keyword evidence="4" id="KW-0342">GTP-binding</keyword>
<evidence type="ECO:0000256" key="4">
    <source>
        <dbReference type="ARBA" id="ARBA00023134"/>
    </source>
</evidence>
<reference evidence="6" key="2">
    <citation type="submission" date="2020-09" db="EMBL/GenBank/DDBJ databases">
        <authorList>
            <person name="Sun Q."/>
            <person name="Zhou Y."/>
        </authorList>
    </citation>
    <scope>NUCLEOTIDE SEQUENCE</scope>
    <source>
        <strain evidence="6">CGMCC 1.16067</strain>
    </source>
</reference>
<dbReference type="Pfam" id="PF12804">
    <property type="entry name" value="NTP_transf_3"/>
    <property type="match status" value="1"/>
</dbReference>
<name>A0A917BE39_9ACTN</name>
<dbReference type="InterPro" id="IPR029044">
    <property type="entry name" value="Nucleotide-diphossugar_trans"/>
</dbReference>
<reference evidence="6" key="1">
    <citation type="journal article" date="2014" name="Int. J. Syst. Evol. Microbiol.">
        <title>Complete genome sequence of Corynebacterium casei LMG S-19264T (=DSM 44701T), isolated from a smear-ripened cheese.</title>
        <authorList>
            <consortium name="US DOE Joint Genome Institute (JGI-PGF)"/>
            <person name="Walter F."/>
            <person name="Albersmeier A."/>
            <person name="Kalinowski J."/>
            <person name="Ruckert C."/>
        </authorList>
    </citation>
    <scope>NUCLEOTIDE SEQUENCE</scope>
    <source>
        <strain evidence="6">CGMCC 1.16067</strain>
    </source>
</reference>
<dbReference type="AlphaFoldDB" id="A0A917BE39"/>
<evidence type="ECO:0000313" key="6">
    <source>
        <dbReference type="EMBL" id="GGF39239.1"/>
    </source>
</evidence>
<dbReference type="PANTHER" id="PTHR40392:SF1">
    <property type="entry name" value="2-PHOSPHO-L-LACTATE GUANYLYLTRANSFERASE"/>
    <property type="match status" value="1"/>
</dbReference>
<evidence type="ECO:0000259" key="5">
    <source>
        <dbReference type="Pfam" id="PF12804"/>
    </source>
</evidence>
<feature type="domain" description="MobA-like NTP transferase" evidence="5">
    <location>
        <begin position="48"/>
        <end position="148"/>
    </location>
</feature>
<dbReference type="GO" id="GO:0005525">
    <property type="term" value="F:GTP binding"/>
    <property type="evidence" value="ECO:0007669"/>
    <property type="project" value="UniProtKB-KW"/>
</dbReference>